<dbReference type="RefSeq" id="WP_251591518.1">
    <property type="nucleotide sequence ID" value="NZ_JAMLJI010000001.1"/>
</dbReference>
<dbReference type="Pfam" id="PF02601">
    <property type="entry name" value="Exonuc_VII_L"/>
    <property type="match status" value="1"/>
</dbReference>
<comment type="similarity">
    <text evidence="5 6">Belongs to the XseA family.</text>
</comment>
<keyword evidence="3 5" id="KW-0378">Hydrolase</keyword>
<evidence type="ECO:0000313" key="10">
    <source>
        <dbReference type="EMBL" id="MDR5895503.1"/>
    </source>
</evidence>
<evidence type="ECO:0000256" key="7">
    <source>
        <dbReference type="SAM" id="Coils"/>
    </source>
</evidence>
<evidence type="ECO:0000256" key="2">
    <source>
        <dbReference type="ARBA" id="ARBA00022722"/>
    </source>
</evidence>
<comment type="function">
    <text evidence="5">Bidirectionally degrades single-stranded DNA into large acid-insoluble oligonucleotides, which are then degraded further into small acid-soluble oligonucleotides.</text>
</comment>
<comment type="caution">
    <text evidence="10">The sequence shown here is derived from an EMBL/GenBank/DDBJ whole genome shotgun (WGS) entry which is preliminary data.</text>
</comment>
<dbReference type="InterPro" id="IPR003753">
    <property type="entry name" value="Exonuc_VII_L"/>
</dbReference>
<dbReference type="NCBIfam" id="TIGR00237">
    <property type="entry name" value="xseA"/>
    <property type="match status" value="1"/>
</dbReference>
<dbReference type="EMBL" id="JARWAO010000002">
    <property type="protein sequence ID" value="MDR5895503.1"/>
    <property type="molecule type" value="Genomic_DNA"/>
</dbReference>
<evidence type="ECO:0000259" key="9">
    <source>
        <dbReference type="Pfam" id="PF13742"/>
    </source>
</evidence>
<dbReference type="HAMAP" id="MF_00378">
    <property type="entry name" value="Exonuc_7_L"/>
    <property type="match status" value="1"/>
</dbReference>
<accession>A0ABU1GU13</accession>
<dbReference type="Proteomes" id="UP001269375">
    <property type="component" value="Unassembled WGS sequence"/>
</dbReference>
<evidence type="ECO:0000256" key="6">
    <source>
        <dbReference type="RuleBase" id="RU004355"/>
    </source>
</evidence>
<dbReference type="InterPro" id="IPR020579">
    <property type="entry name" value="Exonuc_VII_lsu_C"/>
</dbReference>
<dbReference type="Gene3D" id="2.40.50.1010">
    <property type="match status" value="1"/>
</dbReference>
<evidence type="ECO:0000256" key="3">
    <source>
        <dbReference type="ARBA" id="ARBA00022801"/>
    </source>
</evidence>
<organism evidence="10 11">
    <name type="scientific">Larsenimonas suaedae</name>
    <dbReference type="NCBI Taxonomy" id="1851019"/>
    <lineage>
        <taxon>Bacteria</taxon>
        <taxon>Pseudomonadati</taxon>
        <taxon>Pseudomonadota</taxon>
        <taxon>Gammaproteobacteria</taxon>
        <taxon>Oceanospirillales</taxon>
        <taxon>Halomonadaceae</taxon>
        <taxon>Larsenimonas</taxon>
    </lineage>
</organism>
<evidence type="ECO:0000256" key="5">
    <source>
        <dbReference type="HAMAP-Rule" id="MF_00378"/>
    </source>
</evidence>
<comment type="catalytic activity">
    <reaction evidence="5 6">
        <text>Exonucleolytic cleavage in either 5'- to 3'- or 3'- to 5'-direction to yield nucleoside 5'-phosphates.</text>
        <dbReference type="EC" id="3.1.11.6"/>
    </reaction>
</comment>
<dbReference type="EC" id="3.1.11.6" evidence="5"/>
<sequence length="445" mass="49346">MADLPESPNALSVHELNRSARLLLDRHFDLVWVEGEVSTVSRPASGHVYFTLKDERAQVRCALFRTKAMFVRTPLNQGDQVAVQARVSLFEPRGDYQLIVEAAKPAGEGALLAAFEALKARLLEEGVFANQRPLPYPPRHLGIVTSATGAALQDVLAVLRTRWPFMTVSVFPVPVQGGASAPAIVQALERAAREDSVDALLVTRGGGSLEDLWAFNDERLARAIFQSPIPVMSAVGHEVDTTLADFAADARAPTPSAAAEQLVPDAHVIKQQLAALARRLMRAMDHTLIQASQRLDRARLSLKHPGEKLAQHRTTLEQLERRLNYAIMQMLRQKRRDVALLEARLERQPPRKSVEQAAARLESLDARLSEAMARQQERHVRTLEGLAHRLHIVSPLTTLSRGYAIAENADKEVIRRAKDTAPGEKITIRLAEGRVSAEIKRRFSR</sequence>
<dbReference type="CDD" id="cd04489">
    <property type="entry name" value="ExoVII_LU_OBF"/>
    <property type="match status" value="1"/>
</dbReference>
<dbReference type="PANTHER" id="PTHR30008:SF0">
    <property type="entry name" value="EXODEOXYRIBONUCLEASE 7 LARGE SUBUNIT"/>
    <property type="match status" value="1"/>
</dbReference>
<evidence type="ECO:0000256" key="1">
    <source>
        <dbReference type="ARBA" id="ARBA00022490"/>
    </source>
</evidence>
<dbReference type="PANTHER" id="PTHR30008">
    <property type="entry name" value="EXODEOXYRIBONUCLEASE 7 LARGE SUBUNIT"/>
    <property type="match status" value="1"/>
</dbReference>
<comment type="subunit">
    <text evidence="5">Heterooligomer composed of large and small subunits.</text>
</comment>
<evidence type="ECO:0000313" key="11">
    <source>
        <dbReference type="Proteomes" id="UP001269375"/>
    </source>
</evidence>
<dbReference type="InterPro" id="IPR025824">
    <property type="entry name" value="OB-fold_nuc-bd_dom"/>
</dbReference>
<dbReference type="GO" id="GO:0008855">
    <property type="term" value="F:exodeoxyribonuclease VII activity"/>
    <property type="evidence" value="ECO:0007669"/>
    <property type="project" value="UniProtKB-EC"/>
</dbReference>
<keyword evidence="4 5" id="KW-0269">Exonuclease</keyword>
<evidence type="ECO:0000259" key="8">
    <source>
        <dbReference type="Pfam" id="PF02601"/>
    </source>
</evidence>
<feature type="domain" description="Exonuclease VII large subunit C-terminal" evidence="8">
    <location>
        <begin position="130"/>
        <end position="437"/>
    </location>
</feature>
<feature type="domain" description="OB-fold nucleic acid binding" evidence="9">
    <location>
        <begin position="11"/>
        <end position="102"/>
    </location>
</feature>
<keyword evidence="7" id="KW-0175">Coiled coil</keyword>
<evidence type="ECO:0000256" key="4">
    <source>
        <dbReference type="ARBA" id="ARBA00022839"/>
    </source>
</evidence>
<keyword evidence="1 5" id="KW-0963">Cytoplasm</keyword>
<protein>
    <recommendedName>
        <fullName evidence="5">Exodeoxyribonuclease 7 large subunit</fullName>
        <ecNumber evidence="5">3.1.11.6</ecNumber>
    </recommendedName>
    <alternativeName>
        <fullName evidence="5">Exodeoxyribonuclease VII large subunit</fullName>
        <shortName evidence="5">Exonuclease VII large subunit</shortName>
    </alternativeName>
</protein>
<proteinExistence type="inferred from homology"/>
<comment type="subcellular location">
    <subcellularLocation>
        <location evidence="5 6">Cytoplasm</location>
    </subcellularLocation>
</comment>
<reference evidence="10 11" key="1">
    <citation type="submission" date="2023-04" db="EMBL/GenBank/DDBJ databases">
        <title>A long-awaited taxogenomic arrangement of the family Halomonadaceae.</title>
        <authorList>
            <person name="De La Haba R."/>
            <person name="Chuvochina M."/>
            <person name="Wittouck S."/>
            <person name="Arahal D.R."/>
            <person name="Sanchez-Porro C."/>
            <person name="Hugenholtz P."/>
            <person name="Ventosa A."/>
        </authorList>
    </citation>
    <scope>NUCLEOTIDE SEQUENCE [LARGE SCALE GENOMIC DNA]</scope>
    <source>
        <strain evidence="10 11">DSM 22428</strain>
    </source>
</reference>
<keyword evidence="2 5" id="KW-0540">Nuclease</keyword>
<name>A0ABU1GU13_9GAMM</name>
<keyword evidence="11" id="KW-1185">Reference proteome</keyword>
<feature type="coiled-coil region" evidence="7">
    <location>
        <begin position="309"/>
        <end position="374"/>
    </location>
</feature>
<gene>
    <name evidence="5 10" type="primary">xseA</name>
    <name evidence="10" type="ORF">QC825_05390</name>
</gene>
<dbReference type="Pfam" id="PF13742">
    <property type="entry name" value="tRNA_anti_2"/>
    <property type="match status" value="1"/>
</dbReference>